<dbReference type="Proteomes" id="UP000242181">
    <property type="component" value="Unassembled WGS sequence"/>
</dbReference>
<keyword evidence="1" id="KW-0732">Signal</keyword>
<feature type="domain" description="Lipid/polyisoprenoid-binding YceI-like" evidence="2">
    <location>
        <begin position="23"/>
        <end position="189"/>
    </location>
</feature>
<dbReference type="InterPro" id="IPR007372">
    <property type="entry name" value="Lipid/polyisoprenoid-bd_YceI"/>
</dbReference>
<dbReference type="OrthoDB" id="9811006at2"/>
<evidence type="ECO:0000256" key="1">
    <source>
        <dbReference type="SAM" id="SignalP"/>
    </source>
</evidence>
<dbReference type="PANTHER" id="PTHR34406:SF1">
    <property type="entry name" value="PROTEIN YCEI"/>
    <property type="match status" value="1"/>
</dbReference>
<accession>A0A2P7QL41</accession>
<feature type="signal peptide" evidence="1">
    <location>
        <begin position="1"/>
        <end position="19"/>
    </location>
</feature>
<comment type="caution">
    <text evidence="3">The sequence shown here is derived from an EMBL/GenBank/DDBJ whole genome shotgun (WGS) entry which is preliminary data.</text>
</comment>
<feature type="chain" id="PRO_5015153207" evidence="1">
    <location>
        <begin position="20"/>
        <end position="191"/>
    </location>
</feature>
<dbReference type="NCBIfam" id="NF002994">
    <property type="entry name" value="PRK03757.1"/>
    <property type="match status" value="1"/>
</dbReference>
<name>A0A2P7QL41_9GAMM</name>
<proteinExistence type="predicted"/>
<reference evidence="3 4" key="1">
    <citation type="submission" date="2018-03" db="EMBL/GenBank/DDBJ databases">
        <title>The draft genome of Zobellella taiwanensis JCM 13381.</title>
        <authorList>
            <person name="Liu L."/>
            <person name="Li L."/>
            <person name="Wang T."/>
            <person name="Zhang X."/>
            <person name="Liang L."/>
        </authorList>
    </citation>
    <scope>NUCLEOTIDE SEQUENCE [LARGE SCALE GENOMIC DNA]</scope>
    <source>
        <strain evidence="3 4">JCM 13381</strain>
    </source>
</reference>
<dbReference type="EMBL" id="PXYH01000022">
    <property type="protein sequence ID" value="PSJ38672.1"/>
    <property type="molecule type" value="Genomic_DNA"/>
</dbReference>
<evidence type="ECO:0000259" key="2">
    <source>
        <dbReference type="SMART" id="SM00867"/>
    </source>
</evidence>
<dbReference type="Gene3D" id="2.40.128.110">
    <property type="entry name" value="Lipid/polyisoprenoid-binding, YceI-like"/>
    <property type="match status" value="1"/>
</dbReference>
<gene>
    <name evidence="3" type="ORF">C7I36_13905</name>
</gene>
<dbReference type="SMART" id="SM00867">
    <property type="entry name" value="YceI"/>
    <property type="match status" value="1"/>
</dbReference>
<dbReference type="PANTHER" id="PTHR34406">
    <property type="entry name" value="PROTEIN YCEI"/>
    <property type="match status" value="1"/>
</dbReference>
<dbReference type="AlphaFoldDB" id="A0A2P7QL41"/>
<evidence type="ECO:0000313" key="4">
    <source>
        <dbReference type="Proteomes" id="UP000242181"/>
    </source>
</evidence>
<keyword evidence="4" id="KW-1185">Reference proteome</keyword>
<sequence length="191" mass="21143">MKHTVIAAALLALAPQAFAAPETYTVDTDGMHASVNFKVNHLGYSWLTGRFNDFKGSFVYDEADPANNSVEITINTTSLDTNHAERDRHLRSDDFLDVGKFPEASFKSTSVSREDDEGEYRVRGDLTLHGVTKPVEFEIEQVGAGQDPWGGFRRGFEGEIELKPADFGMNYDLGPAAATVYLEIHLEGVRQ</sequence>
<evidence type="ECO:0000313" key="3">
    <source>
        <dbReference type="EMBL" id="PSJ38672.1"/>
    </source>
</evidence>
<dbReference type="SUPFAM" id="SSF101874">
    <property type="entry name" value="YceI-like"/>
    <property type="match status" value="1"/>
</dbReference>
<dbReference type="Pfam" id="PF04264">
    <property type="entry name" value="YceI"/>
    <property type="match status" value="1"/>
</dbReference>
<dbReference type="InterPro" id="IPR036761">
    <property type="entry name" value="TTHA0802/YceI-like_sf"/>
</dbReference>
<organism evidence="3 4">
    <name type="scientific">Zobellella taiwanensis</name>
    <dbReference type="NCBI Taxonomy" id="347535"/>
    <lineage>
        <taxon>Bacteria</taxon>
        <taxon>Pseudomonadati</taxon>
        <taxon>Pseudomonadota</taxon>
        <taxon>Gammaproteobacteria</taxon>
        <taxon>Aeromonadales</taxon>
        <taxon>Aeromonadaceae</taxon>
        <taxon>Zobellella</taxon>
    </lineage>
</organism>
<protein>
    <submittedName>
        <fullName evidence="3">YceI family protein</fullName>
    </submittedName>
</protein>